<dbReference type="AlphaFoldDB" id="A0A919EZB1"/>
<protein>
    <submittedName>
        <fullName evidence="2">Uncharacterized protein</fullName>
    </submittedName>
</protein>
<proteinExistence type="predicted"/>
<organism evidence="2 3">
    <name type="scientific">Streptomyces capoamus</name>
    <dbReference type="NCBI Taxonomy" id="68183"/>
    <lineage>
        <taxon>Bacteria</taxon>
        <taxon>Bacillati</taxon>
        <taxon>Actinomycetota</taxon>
        <taxon>Actinomycetes</taxon>
        <taxon>Kitasatosporales</taxon>
        <taxon>Streptomycetaceae</taxon>
        <taxon>Streptomyces</taxon>
    </lineage>
</organism>
<reference evidence="3" key="1">
    <citation type="journal article" date="2019" name="Int. J. Syst. Evol. Microbiol.">
        <title>The Global Catalogue of Microorganisms (GCM) 10K type strain sequencing project: providing services to taxonomists for standard genome sequencing and annotation.</title>
        <authorList>
            <consortium name="The Broad Institute Genomics Platform"/>
            <consortium name="The Broad Institute Genome Sequencing Center for Infectious Disease"/>
            <person name="Wu L."/>
            <person name="Ma J."/>
        </authorList>
    </citation>
    <scope>NUCLEOTIDE SEQUENCE [LARGE SCALE GENOMIC DNA]</scope>
    <source>
        <strain evidence="3">JCM 4253</strain>
    </source>
</reference>
<accession>A0A919EZB1</accession>
<name>A0A919EZB1_9ACTN</name>
<gene>
    <name evidence="2" type="ORF">GCM10018980_51990</name>
</gene>
<sequence>MAEISVEDAFPVFQQKVRELFDANLLLQAQVGALERQLAAAKEENTRLQQAGRASDGPGPGGGPGAAARPPNPEPEDAA</sequence>
<comment type="caution">
    <text evidence="2">The sequence shown here is derived from an EMBL/GenBank/DDBJ whole genome shotgun (WGS) entry which is preliminary data.</text>
</comment>
<evidence type="ECO:0000313" key="3">
    <source>
        <dbReference type="Proteomes" id="UP000619355"/>
    </source>
</evidence>
<keyword evidence="3" id="KW-1185">Reference proteome</keyword>
<evidence type="ECO:0000313" key="2">
    <source>
        <dbReference type="EMBL" id="GHG62221.1"/>
    </source>
</evidence>
<evidence type="ECO:0000256" key="1">
    <source>
        <dbReference type="SAM" id="MobiDB-lite"/>
    </source>
</evidence>
<dbReference type="RefSeq" id="WP_189984630.1">
    <property type="nucleotide sequence ID" value="NZ_BNBF01000017.1"/>
</dbReference>
<dbReference type="EMBL" id="BNBF01000017">
    <property type="protein sequence ID" value="GHG62221.1"/>
    <property type="molecule type" value="Genomic_DNA"/>
</dbReference>
<feature type="region of interest" description="Disordered" evidence="1">
    <location>
        <begin position="42"/>
        <end position="79"/>
    </location>
</feature>
<dbReference type="Proteomes" id="UP000619355">
    <property type="component" value="Unassembled WGS sequence"/>
</dbReference>